<proteinExistence type="predicted"/>
<evidence type="ECO:0000313" key="3">
    <source>
        <dbReference type="Proteomes" id="UP001558613"/>
    </source>
</evidence>
<feature type="region of interest" description="Disordered" evidence="1">
    <location>
        <begin position="18"/>
        <end position="70"/>
    </location>
</feature>
<evidence type="ECO:0000313" key="2">
    <source>
        <dbReference type="EMBL" id="KAL1257919.1"/>
    </source>
</evidence>
<comment type="caution">
    <text evidence="2">The sequence shown here is derived from an EMBL/GenBank/DDBJ whole genome shotgun (WGS) entry which is preliminary data.</text>
</comment>
<reference evidence="2 3" key="1">
    <citation type="submission" date="2023-09" db="EMBL/GenBank/DDBJ databases">
        <authorList>
            <person name="Wang M."/>
        </authorList>
    </citation>
    <scope>NUCLEOTIDE SEQUENCE [LARGE SCALE GENOMIC DNA]</scope>
    <source>
        <strain evidence="2">GT-2023</strain>
        <tissue evidence="2">Liver</tissue>
    </source>
</reference>
<dbReference type="Proteomes" id="UP001558613">
    <property type="component" value="Unassembled WGS sequence"/>
</dbReference>
<dbReference type="EMBL" id="JAYMGO010000017">
    <property type="protein sequence ID" value="KAL1257919.1"/>
    <property type="molecule type" value="Genomic_DNA"/>
</dbReference>
<name>A0ABR3M1J3_9TELE</name>
<feature type="compositionally biased region" description="Basic and acidic residues" evidence="1">
    <location>
        <begin position="21"/>
        <end position="41"/>
    </location>
</feature>
<sequence length="70" mass="8129">MHPLLLYCFTEPLKPAGLLEQDSKGEERWKETKTERKEKQAGRKNRGRKGEREIEKAAASDKNRHVQAPQ</sequence>
<protein>
    <submittedName>
        <fullName evidence="2">Uncharacterized protein</fullName>
    </submittedName>
</protein>
<organism evidence="2 3">
    <name type="scientific">Cirrhinus molitorella</name>
    <name type="common">mud carp</name>
    <dbReference type="NCBI Taxonomy" id="172907"/>
    <lineage>
        <taxon>Eukaryota</taxon>
        <taxon>Metazoa</taxon>
        <taxon>Chordata</taxon>
        <taxon>Craniata</taxon>
        <taxon>Vertebrata</taxon>
        <taxon>Euteleostomi</taxon>
        <taxon>Actinopterygii</taxon>
        <taxon>Neopterygii</taxon>
        <taxon>Teleostei</taxon>
        <taxon>Ostariophysi</taxon>
        <taxon>Cypriniformes</taxon>
        <taxon>Cyprinidae</taxon>
        <taxon>Labeoninae</taxon>
        <taxon>Labeonini</taxon>
        <taxon>Cirrhinus</taxon>
    </lineage>
</organism>
<keyword evidence="3" id="KW-1185">Reference proteome</keyword>
<gene>
    <name evidence="2" type="ORF">QQF64_011163</name>
</gene>
<evidence type="ECO:0000256" key="1">
    <source>
        <dbReference type="SAM" id="MobiDB-lite"/>
    </source>
</evidence>
<feature type="compositionally biased region" description="Basic and acidic residues" evidence="1">
    <location>
        <begin position="48"/>
        <end position="64"/>
    </location>
</feature>
<accession>A0ABR3M1J3</accession>